<evidence type="ECO:0000313" key="3">
    <source>
        <dbReference type="Proteomes" id="UP000626220"/>
    </source>
</evidence>
<reference evidence="2" key="1">
    <citation type="journal article" date="2014" name="Int. J. Syst. Evol. Microbiol.">
        <title>Complete genome sequence of Corynebacterium casei LMG S-19264T (=DSM 44701T), isolated from a smear-ripened cheese.</title>
        <authorList>
            <consortium name="US DOE Joint Genome Institute (JGI-PGF)"/>
            <person name="Walter F."/>
            <person name="Albersmeier A."/>
            <person name="Kalinowski J."/>
            <person name="Ruckert C."/>
        </authorList>
    </citation>
    <scope>NUCLEOTIDE SEQUENCE</scope>
    <source>
        <strain evidence="2">KCTC 42650</strain>
    </source>
</reference>
<proteinExistence type="predicted"/>
<comment type="caution">
    <text evidence="2">The sequence shown here is derived from an EMBL/GenBank/DDBJ whole genome shotgun (WGS) entry which is preliminary data.</text>
</comment>
<organism evidence="2 3">
    <name type="scientific">Seohaeicola zhoushanensis</name>
    <dbReference type="NCBI Taxonomy" id="1569283"/>
    <lineage>
        <taxon>Bacteria</taxon>
        <taxon>Pseudomonadati</taxon>
        <taxon>Pseudomonadota</taxon>
        <taxon>Alphaproteobacteria</taxon>
        <taxon>Rhodobacterales</taxon>
        <taxon>Roseobacteraceae</taxon>
        <taxon>Seohaeicola</taxon>
    </lineage>
</organism>
<feature type="chain" id="PRO_5035321869" description="Excalibur calcium-binding domain-containing protein" evidence="1">
    <location>
        <begin position="18"/>
        <end position="270"/>
    </location>
</feature>
<evidence type="ECO:0000256" key="1">
    <source>
        <dbReference type="SAM" id="SignalP"/>
    </source>
</evidence>
<accession>A0A8J3H0B1</accession>
<keyword evidence="1" id="KW-0732">Signal</keyword>
<reference evidence="2" key="2">
    <citation type="submission" date="2020-09" db="EMBL/GenBank/DDBJ databases">
        <authorList>
            <person name="Sun Q."/>
            <person name="Kim S."/>
        </authorList>
    </citation>
    <scope>NUCLEOTIDE SEQUENCE</scope>
    <source>
        <strain evidence="2">KCTC 42650</strain>
    </source>
</reference>
<keyword evidence="3" id="KW-1185">Reference proteome</keyword>
<dbReference type="RefSeq" id="WP_189682040.1">
    <property type="nucleotide sequence ID" value="NZ_BNCJ01000017.1"/>
</dbReference>
<protein>
    <recommendedName>
        <fullName evidence="4">Excalibur calcium-binding domain-containing protein</fullName>
    </recommendedName>
</protein>
<sequence length="270" mass="27206">MRALLILFTAGALGACAPDVPDSGFDAMRSRELARAEANSPGNGLFIPPTAVSGETLPPAAGTGAVVESPSDTLIAAPAGGQPLSDAELAAETAAALAASSANSGVPPVNASPANPPPAIAAAPAAVPAQAPATVPAPVEGHAGLSRENDFGAVSNSRSIEGDAEQIARNREQYQQIAPTALPTRDGSTGPNIVTYALETTNERGTALYKRSMIIPGRAQRACAGYPSPDQAQIAFLAAGGPERDRHGLDPDGDGFACSWNPAPFRAAKK</sequence>
<dbReference type="PROSITE" id="PS51257">
    <property type="entry name" value="PROKAR_LIPOPROTEIN"/>
    <property type="match status" value="1"/>
</dbReference>
<dbReference type="Proteomes" id="UP000626220">
    <property type="component" value="Unassembled WGS sequence"/>
</dbReference>
<gene>
    <name evidence="2" type="ORF">GCM10017056_41490</name>
</gene>
<evidence type="ECO:0000313" key="2">
    <source>
        <dbReference type="EMBL" id="GHF65971.1"/>
    </source>
</evidence>
<name>A0A8J3H0B1_9RHOB</name>
<dbReference type="AlphaFoldDB" id="A0A8J3H0B1"/>
<feature type="signal peptide" evidence="1">
    <location>
        <begin position="1"/>
        <end position="17"/>
    </location>
</feature>
<evidence type="ECO:0008006" key="4">
    <source>
        <dbReference type="Google" id="ProtNLM"/>
    </source>
</evidence>
<dbReference type="EMBL" id="BNCJ01000017">
    <property type="protein sequence ID" value="GHF65971.1"/>
    <property type="molecule type" value="Genomic_DNA"/>
</dbReference>